<name>A0ABD0KTI0_9CAEN</name>
<organism evidence="1 2">
    <name type="scientific">Batillaria attramentaria</name>
    <dbReference type="NCBI Taxonomy" id="370345"/>
    <lineage>
        <taxon>Eukaryota</taxon>
        <taxon>Metazoa</taxon>
        <taxon>Spiralia</taxon>
        <taxon>Lophotrochozoa</taxon>
        <taxon>Mollusca</taxon>
        <taxon>Gastropoda</taxon>
        <taxon>Caenogastropoda</taxon>
        <taxon>Sorbeoconcha</taxon>
        <taxon>Cerithioidea</taxon>
        <taxon>Batillariidae</taxon>
        <taxon>Batillaria</taxon>
    </lineage>
</organism>
<dbReference type="AlphaFoldDB" id="A0ABD0KTI0"/>
<feature type="non-terminal residue" evidence="1">
    <location>
        <position position="1"/>
    </location>
</feature>
<dbReference type="EMBL" id="JACVVK020000128">
    <property type="protein sequence ID" value="KAK7490288.1"/>
    <property type="molecule type" value="Genomic_DNA"/>
</dbReference>
<gene>
    <name evidence="1" type="ORF">BaRGS_00018449</name>
</gene>
<evidence type="ECO:0000313" key="2">
    <source>
        <dbReference type="Proteomes" id="UP001519460"/>
    </source>
</evidence>
<sequence length="133" mass="15171">LLTGVSDDRRRDTEKIAINQHRDRFKTHTRIQISSPTQWLPSRICLSHGTQARRHREGKAGLLQLPIMYEELPPLWLPGREARGAGAIHRVASRVLAIAKQNAVSETKRLESRSENYCVCGFNWSRGWGSRVC</sequence>
<dbReference type="Proteomes" id="UP001519460">
    <property type="component" value="Unassembled WGS sequence"/>
</dbReference>
<reference evidence="1 2" key="1">
    <citation type="journal article" date="2023" name="Sci. Data">
        <title>Genome assembly of the Korean intertidal mud-creeper Batillaria attramentaria.</title>
        <authorList>
            <person name="Patra A.K."/>
            <person name="Ho P.T."/>
            <person name="Jun S."/>
            <person name="Lee S.J."/>
            <person name="Kim Y."/>
            <person name="Won Y.J."/>
        </authorList>
    </citation>
    <scope>NUCLEOTIDE SEQUENCE [LARGE SCALE GENOMIC DNA]</scope>
    <source>
        <strain evidence="1">Wonlab-2016</strain>
    </source>
</reference>
<accession>A0ABD0KTI0</accession>
<evidence type="ECO:0000313" key="1">
    <source>
        <dbReference type="EMBL" id="KAK7490288.1"/>
    </source>
</evidence>
<proteinExistence type="predicted"/>
<comment type="caution">
    <text evidence="1">The sequence shown here is derived from an EMBL/GenBank/DDBJ whole genome shotgun (WGS) entry which is preliminary data.</text>
</comment>
<protein>
    <submittedName>
        <fullName evidence="1">Uncharacterized protein</fullName>
    </submittedName>
</protein>
<keyword evidence="2" id="KW-1185">Reference proteome</keyword>